<dbReference type="GO" id="GO:0000150">
    <property type="term" value="F:DNA strand exchange activity"/>
    <property type="evidence" value="ECO:0007669"/>
    <property type="project" value="InterPro"/>
</dbReference>
<evidence type="ECO:0000313" key="3">
    <source>
        <dbReference type="Proteomes" id="UP000229952"/>
    </source>
</evidence>
<proteinExistence type="predicted"/>
<feature type="domain" description="Recombinase" evidence="1">
    <location>
        <begin position="100"/>
        <end position="207"/>
    </location>
</feature>
<dbReference type="GO" id="GO:0003677">
    <property type="term" value="F:DNA binding"/>
    <property type="evidence" value="ECO:0007669"/>
    <property type="project" value="InterPro"/>
</dbReference>
<dbReference type="InterPro" id="IPR006119">
    <property type="entry name" value="Resolv_N"/>
</dbReference>
<dbReference type="InterPro" id="IPR038109">
    <property type="entry name" value="DNA_bind_recomb_sf"/>
</dbReference>
<sequence>KFAEMLSLIERGKADGIISWHPDRLARNSVDGGKIIHLVDRGLIKSLKFPTFWFEPTPQGLFMLNIAFGQSKYFVDNLRENVKRGLRQKIRNGVWPGWAPVGYLNNPKTRMIDIDREKSGKVKKLFELYSTGKYTLKSLANWCKEKCLCGNLGKEIAVSNIQKILTNPFYIGLMKYGGEIFEGQHEPLISKKLFDTCQEVMSKRGKVQEVRKHNFAFLGLMKCASCGCSITAEIQKGHNYYRCTKKKGACQEKHYLREEVLSEQIKSFLQKVSLSSQDTEKVLAALDSKQE</sequence>
<organism evidence="2 3">
    <name type="scientific">Candidatus Nealsonbacteria bacterium CG23_combo_of_CG06-09_8_20_14_all_37_18</name>
    <dbReference type="NCBI Taxonomy" id="1974720"/>
    <lineage>
        <taxon>Bacteria</taxon>
        <taxon>Candidatus Nealsoniibacteriota</taxon>
    </lineage>
</organism>
<feature type="non-terminal residue" evidence="2">
    <location>
        <position position="1"/>
    </location>
</feature>
<dbReference type="EMBL" id="PCRQ01000004">
    <property type="protein sequence ID" value="PIP24540.1"/>
    <property type="molecule type" value="Genomic_DNA"/>
</dbReference>
<dbReference type="PROSITE" id="PS51737">
    <property type="entry name" value="RECOMBINASE_DNA_BIND"/>
    <property type="match status" value="1"/>
</dbReference>
<dbReference type="InterPro" id="IPR025827">
    <property type="entry name" value="Zn_ribbon_recom_dom"/>
</dbReference>
<reference evidence="2 3" key="1">
    <citation type="submission" date="2017-09" db="EMBL/GenBank/DDBJ databases">
        <title>Depth-based differentiation of microbial function through sediment-hosted aquifers and enrichment of novel symbionts in the deep terrestrial subsurface.</title>
        <authorList>
            <person name="Probst A.J."/>
            <person name="Ladd B."/>
            <person name="Jarett J.K."/>
            <person name="Geller-Mcgrath D.E."/>
            <person name="Sieber C.M."/>
            <person name="Emerson J.B."/>
            <person name="Anantharaman K."/>
            <person name="Thomas B.C."/>
            <person name="Malmstrom R."/>
            <person name="Stieglmeier M."/>
            <person name="Klingl A."/>
            <person name="Woyke T."/>
            <person name="Ryan C.M."/>
            <person name="Banfield J.F."/>
        </authorList>
    </citation>
    <scope>NUCLEOTIDE SEQUENCE [LARGE SCALE GENOMIC DNA]</scope>
    <source>
        <strain evidence="2">CG23_combo_of_CG06-09_8_20_14_all_37_18</strain>
    </source>
</reference>
<dbReference type="InterPro" id="IPR036162">
    <property type="entry name" value="Resolvase-like_N_sf"/>
</dbReference>
<dbReference type="InterPro" id="IPR050639">
    <property type="entry name" value="SSR_resolvase"/>
</dbReference>
<evidence type="ECO:0000313" key="2">
    <source>
        <dbReference type="EMBL" id="PIP24540.1"/>
    </source>
</evidence>
<dbReference type="Gene3D" id="3.40.50.1390">
    <property type="entry name" value="Resolvase, N-terminal catalytic domain"/>
    <property type="match status" value="1"/>
</dbReference>
<dbReference type="PANTHER" id="PTHR30461">
    <property type="entry name" value="DNA-INVERTASE FROM LAMBDOID PROPHAGE"/>
    <property type="match status" value="1"/>
</dbReference>
<dbReference type="InterPro" id="IPR011109">
    <property type="entry name" value="DNA_bind_recombinase_dom"/>
</dbReference>
<dbReference type="Gene3D" id="3.90.1750.20">
    <property type="entry name" value="Putative Large Serine Recombinase, Chain B, Domain 2"/>
    <property type="match status" value="1"/>
</dbReference>
<dbReference type="SUPFAM" id="SSF53041">
    <property type="entry name" value="Resolvase-like"/>
    <property type="match status" value="1"/>
</dbReference>
<gene>
    <name evidence="2" type="ORF">COX35_00110</name>
</gene>
<dbReference type="Pfam" id="PF07508">
    <property type="entry name" value="Recombinase"/>
    <property type="match status" value="1"/>
</dbReference>
<dbReference type="AlphaFoldDB" id="A0A2G9YZ80"/>
<evidence type="ECO:0000259" key="1">
    <source>
        <dbReference type="PROSITE" id="PS51737"/>
    </source>
</evidence>
<dbReference type="Proteomes" id="UP000229952">
    <property type="component" value="Unassembled WGS sequence"/>
</dbReference>
<comment type="caution">
    <text evidence="2">The sequence shown here is derived from an EMBL/GenBank/DDBJ whole genome shotgun (WGS) entry which is preliminary data.</text>
</comment>
<protein>
    <recommendedName>
        <fullName evidence="1">Recombinase domain-containing protein</fullName>
    </recommendedName>
</protein>
<dbReference type="Pfam" id="PF00239">
    <property type="entry name" value="Resolvase"/>
    <property type="match status" value="1"/>
</dbReference>
<dbReference type="CDD" id="cd00338">
    <property type="entry name" value="Ser_Recombinase"/>
    <property type="match status" value="1"/>
</dbReference>
<name>A0A2G9YZ80_9BACT</name>
<dbReference type="Pfam" id="PF13408">
    <property type="entry name" value="Zn_ribbon_recom"/>
    <property type="match status" value="1"/>
</dbReference>
<accession>A0A2G9YZ80</accession>
<dbReference type="PANTHER" id="PTHR30461:SF23">
    <property type="entry name" value="DNA RECOMBINASE-RELATED"/>
    <property type="match status" value="1"/>
</dbReference>